<reference evidence="2" key="1">
    <citation type="journal article" date="2014" name="Front. Microbiol.">
        <title>High frequency of phylogenetically diverse reductive dehalogenase-homologous genes in deep subseafloor sedimentary metagenomes.</title>
        <authorList>
            <person name="Kawai M."/>
            <person name="Futagami T."/>
            <person name="Toyoda A."/>
            <person name="Takaki Y."/>
            <person name="Nishi S."/>
            <person name="Hori S."/>
            <person name="Arai W."/>
            <person name="Tsubouchi T."/>
            <person name="Morono Y."/>
            <person name="Uchiyama I."/>
            <person name="Ito T."/>
            <person name="Fujiyama A."/>
            <person name="Inagaki F."/>
            <person name="Takami H."/>
        </authorList>
    </citation>
    <scope>NUCLEOTIDE SEQUENCE</scope>
    <source>
        <strain evidence="2">Expedition CK06-06</strain>
    </source>
</reference>
<accession>X0T7D3</accession>
<feature type="non-terminal residue" evidence="2">
    <location>
        <position position="106"/>
    </location>
</feature>
<gene>
    <name evidence="2" type="ORF">S01H1_15268</name>
</gene>
<evidence type="ECO:0000313" key="2">
    <source>
        <dbReference type="EMBL" id="GAF71965.1"/>
    </source>
</evidence>
<sequence length="106" mass="11888">MKTLLVYALIAPVFVAVQFLDWLLAIASLASSAASVGGALKKPPSYNEPELTWRQKMAEASPPSHRRPEQPFRNPYGVDERTWATIQRLGPQGVNSPFMQYLQKFL</sequence>
<name>X0T7D3_9ZZZZ</name>
<dbReference type="EMBL" id="BARS01007968">
    <property type="protein sequence ID" value="GAF71965.1"/>
    <property type="molecule type" value="Genomic_DNA"/>
</dbReference>
<dbReference type="AlphaFoldDB" id="X0T7D3"/>
<organism evidence="2">
    <name type="scientific">marine sediment metagenome</name>
    <dbReference type="NCBI Taxonomy" id="412755"/>
    <lineage>
        <taxon>unclassified sequences</taxon>
        <taxon>metagenomes</taxon>
        <taxon>ecological metagenomes</taxon>
    </lineage>
</organism>
<protein>
    <submittedName>
        <fullName evidence="2">Uncharacterized protein</fullName>
    </submittedName>
</protein>
<proteinExistence type="predicted"/>
<comment type="caution">
    <text evidence="2">The sequence shown here is derived from an EMBL/GenBank/DDBJ whole genome shotgun (WGS) entry which is preliminary data.</text>
</comment>
<feature type="region of interest" description="Disordered" evidence="1">
    <location>
        <begin position="56"/>
        <end position="76"/>
    </location>
</feature>
<evidence type="ECO:0000256" key="1">
    <source>
        <dbReference type="SAM" id="MobiDB-lite"/>
    </source>
</evidence>